<proteinExistence type="predicted"/>
<evidence type="ECO:0000313" key="3">
    <source>
        <dbReference type="Proteomes" id="UP001156641"/>
    </source>
</evidence>
<dbReference type="PANTHER" id="PTHR12910:SF2">
    <property type="entry name" value="NADH DEHYDROGENASE [UBIQUINONE] 1 ALPHA SUBCOMPLEX SUBUNIT 12"/>
    <property type="match status" value="1"/>
</dbReference>
<accession>A0ABQ6A4Q1</accession>
<evidence type="ECO:0000256" key="1">
    <source>
        <dbReference type="SAM" id="MobiDB-lite"/>
    </source>
</evidence>
<dbReference type="InterPro" id="IPR007763">
    <property type="entry name" value="NDUFA12"/>
</dbReference>
<organism evidence="2 3">
    <name type="scientific">Acidocella aquatica</name>
    <dbReference type="NCBI Taxonomy" id="1922313"/>
    <lineage>
        <taxon>Bacteria</taxon>
        <taxon>Pseudomonadati</taxon>
        <taxon>Pseudomonadota</taxon>
        <taxon>Alphaproteobacteria</taxon>
        <taxon>Acetobacterales</taxon>
        <taxon>Acidocellaceae</taxon>
        <taxon>Acidocella</taxon>
    </lineage>
</organism>
<name>A0ABQ6A4Q1_9PROT</name>
<dbReference type="EMBL" id="BSOS01000041">
    <property type="protein sequence ID" value="GLR66821.1"/>
    <property type="molecule type" value="Genomic_DNA"/>
</dbReference>
<dbReference type="PANTHER" id="PTHR12910">
    <property type="entry name" value="NADH-UBIQUINONE OXIDOREDUCTASE SUBUNIT B17.2"/>
    <property type="match status" value="1"/>
</dbReference>
<evidence type="ECO:0000313" key="2">
    <source>
        <dbReference type="EMBL" id="GLR66821.1"/>
    </source>
</evidence>
<dbReference type="Proteomes" id="UP001156641">
    <property type="component" value="Unassembled WGS sequence"/>
</dbReference>
<feature type="region of interest" description="Disordered" evidence="1">
    <location>
        <begin position="91"/>
        <end position="139"/>
    </location>
</feature>
<reference evidence="3" key="1">
    <citation type="journal article" date="2019" name="Int. J. Syst. Evol. Microbiol.">
        <title>The Global Catalogue of Microorganisms (GCM) 10K type strain sequencing project: providing services to taxonomists for standard genome sequencing and annotation.</title>
        <authorList>
            <consortium name="The Broad Institute Genomics Platform"/>
            <consortium name="The Broad Institute Genome Sequencing Center for Infectious Disease"/>
            <person name="Wu L."/>
            <person name="Ma J."/>
        </authorList>
    </citation>
    <scope>NUCLEOTIDE SEQUENCE [LARGE SCALE GENOMIC DNA]</scope>
    <source>
        <strain evidence="3">NBRC 112502</strain>
    </source>
</reference>
<protein>
    <submittedName>
        <fullName evidence="2">NADH dehydrogenase</fullName>
    </submittedName>
</protein>
<comment type="caution">
    <text evidence="2">The sequence shown here is derived from an EMBL/GenBank/DDBJ whole genome shotgun (WGS) entry which is preliminary data.</text>
</comment>
<sequence length="139" mass="15339">MSTSPSPAKVSISQLGGLRRLIFNPGLILYTLRHGRLAGQDEQGNHYFERPAHGIARNGRRWVVYAGADDPSAIGPRWHAWLHHLTDKPLPETGARPWVKPHQPNLTGTAESYRPAGHDYQGGQRAAASADYESWTPGQ</sequence>
<keyword evidence="3" id="KW-1185">Reference proteome</keyword>
<gene>
    <name evidence="2" type="ORF">GCM10010909_15010</name>
</gene>
<dbReference type="RefSeq" id="WP_284257526.1">
    <property type="nucleotide sequence ID" value="NZ_BSOS01000041.1"/>
</dbReference>
<dbReference type="Pfam" id="PF05071">
    <property type="entry name" value="NDUFA12"/>
    <property type="match status" value="1"/>
</dbReference>